<proteinExistence type="predicted"/>
<reference evidence="1" key="2">
    <citation type="journal article" date="2015" name="Data Brief">
        <title>Shoot transcriptome of the giant reed, Arundo donax.</title>
        <authorList>
            <person name="Barrero R.A."/>
            <person name="Guerrero F.D."/>
            <person name="Moolhuijzen P."/>
            <person name="Goolsby J.A."/>
            <person name="Tidwell J."/>
            <person name="Bellgard S.E."/>
            <person name="Bellgard M.I."/>
        </authorList>
    </citation>
    <scope>NUCLEOTIDE SEQUENCE</scope>
    <source>
        <tissue evidence="1">Shoot tissue taken approximately 20 cm above the soil surface</tissue>
    </source>
</reference>
<dbReference type="EMBL" id="GBRH01169892">
    <property type="protein sequence ID" value="JAE28004.1"/>
    <property type="molecule type" value="Transcribed_RNA"/>
</dbReference>
<dbReference type="AlphaFoldDB" id="A0A0A9GWT1"/>
<protein>
    <submittedName>
        <fullName evidence="1">Uncharacterized protein</fullName>
    </submittedName>
</protein>
<evidence type="ECO:0000313" key="1">
    <source>
        <dbReference type="EMBL" id="JAE28004.1"/>
    </source>
</evidence>
<organism evidence="1">
    <name type="scientific">Arundo donax</name>
    <name type="common">Giant reed</name>
    <name type="synonym">Donax arundinaceus</name>
    <dbReference type="NCBI Taxonomy" id="35708"/>
    <lineage>
        <taxon>Eukaryota</taxon>
        <taxon>Viridiplantae</taxon>
        <taxon>Streptophyta</taxon>
        <taxon>Embryophyta</taxon>
        <taxon>Tracheophyta</taxon>
        <taxon>Spermatophyta</taxon>
        <taxon>Magnoliopsida</taxon>
        <taxon>Liliopsida</taxon>
        <taxon>Poales</taxon>
        <taxon>Poaceae</taxon>
        <taxon>PACMAD clade</taxon>
        <taxon>Arundinoideae</taxon>
        <taxon>Arundineae</taxon>
        <taxon>Arundo</taxon>
    </lineage>
</organism>
<reference evidence="1" key="1">
    <citation type="submission" date="2014-09" db="EMBL/GenBank/DDBJ databases">
        <authorList>
            <person name="Magalhaes I.L.F."/>
            <person name="Oliveira U."/>
            <person name="Santos F.R."/>
            <person name="Vidigal T.H.D.A."/>
            <person name="Brescovit A.D."/>
            <person name="Santos A.J."/>
        </authorList>
    </citation>
    <scope>NUCLEOTIDE SEQUENCE</scope>
    <source>
        <tissue evidence="1">Shoot tissue taken approximately 20 cm above the soil surface</tissue>
    </source>
</reference>
<accession>A0A0A9GWT1</accession>
<sequence length="25" mass="2769">MSLNGVYIVRNARLLGCSVICMLDK</sequence>
<name>A0A0A9GWT1_ARUDO</name>